<dbReference type="SMART" id="SM00195">
    <property type="entry name" value="DSPc"/>
    <property type="match status" value="1"/>
</dbReference>
<dbReference type="GO" id="GO:0043409">
    <property type="term" value="P:negative regulation of MAPK cascade"/>
    <property type="evidence" value="ECO:0007669"/>
    <property type="project" value="TreeGrafter"/>
</dbReference>
<dbReference type="InterPro" id="IPR020422">
    <property type="entry name" value="TYR_PHOSPHATASE_DUAL_dom"/>
</dbReference>
<dbReference type="GO" id="GO:0005737">
    <property type="term" value="C:cytoplasm"/>
    <property type="evidence" value="ECO:0007669"/>
    <property type="project" value="TreeGrafter"/>
</dbReference>
<evidence type="ECO:0000256" key="2">
    <source>
        <dbReference type="ARBA" id="ARBA00022801"/>
    </source>
</evidence>
<dbReference type="Pfam" id="PF00782">
    <property type="entry name" value="DSPc"/>
    <property type="match status" value="1"/>
</dbReference>
<evidence type="ECO:0000256" key="6">
    <source>
        <dbReference type="PIRSR" id="PIRSR620405-1"/>
    </source>
</evidence>
<name>A0A5C6PQI6_9TELE</name>
<sequence length="200" mass="22209">MSRGLQRLVSREGAEGRYETPPAAELQRLMWTKKGTSGHLDEVQPRIYIGDMYAAKDKRTLQAHHITHVLNAADGKFNVNTGPSFYRDTKITYHGVEAFDMPSFNLRPFFYPAANFIKNAVSSPTGKVLVHCAMGLSRSSTLVLAYLMIHEGMTLADAIKAVSANRNVSPNSGFLEQLRELDKELHCRGPPQSYANGGRK</sequence>
<evidence type="ECO:0000256" key="5">
    <source>
        <dbReference type="ARBA" id="ARBA00048336"/>
    </source>
</evidence>
<feature type="region of interest" description="Disordered" evidence="8">
    <location>
        <begin position="1"/>
        <end position="20"/>
    </location>
</feature>
<dbReference type="PROSITE" id="PS00383">
    <property type="entry name" value="TYR_PHOSPHATASE_1"/>
    <property type="match status" value="1"/>
</dbReference>
<gene>
    <name evidence="11" type="ORF">D4764_01G0017290</name>
</gene>
<dbReference type="PANTHER" id="PTHR45682">
    <property type="entry name" value="AGAP008228-PA"/>
    <property type="match status" value="1"/>
</dbReference>
<protein>
    <recommendedName>
        <fullName evidence="7">Dual specificity protein phosphatase</fullName>
        <ecNumber evidence="7">3.1.3.16</ecNumber>
        <ecNumber evidence="7">3.1.3.48</ecNumber>
    </recommendedName>
</protein>
<dbReference type="GO" id="GO:0033549">
    <property type="term" value="F:MAP kinase phosphatase activity"/>
    <property type="evidence" value="ECO:0007669"/>
    <property type="project" value="TreeGrafter"/>
</dbReference>
<dbReference type="InterPro" id="IPR029021">
    <property type="entry name" value="Prot-tyrosine_phosphatase-like"/>
</dbReference>
<evidence type="ECO:0000256" key="3">
    <source>
        <dbReference type="ARBA" id="ARBA00022912"/>
    </source>
</evidence>
<dbReference type="AlphaFoldDB" id="A0A5C6PQI6"/>
<dbReference type="GO" id="GO:0004725">
    <property type="term" value="F:protein tyrosine phosphatase activity"/>
    <property type="evidence" value="ECO:0007669"/>
    <property type="project" value="UniProtKB-EC"/>
</dbReference>
<feature type="domain" description="Tyrosine specific protein phosphatases" evidence="10">
    <location>
        <begin position="114"/>
        <end position="166"/>
    </location>
</feature>
<dbReference type="SUPFAM" id="SSF52799">
    <property type="entry name" value="(Phosphotyrosine protein) phosphatases II"/>
    <property type="match status" value="1"/>
</dbReference>
<dbReference type="Proteomes" id="UP000324091">
    <property type="component" value="Chromosome 1"/>
</dbReference>
<feature type="active site" description="Phosphocysteine intermediate" evidence="6">
    <location>
        <position position="132"/>
    </location>
</feature>
<comment type="caution">
    <text evidence="11">The sequence shown here is derived from an EMBL/GenBank/DDBJ whole genome shotgun (WGS) entry which is preliminary data.</text>
</comment>
<dbReference type="InterPro" id="IPR000387">
    <property type="entry name" value="Tyr_Pase_dom"/>
</dbReference>
<comment type="catalytic activity">
    <reaction evidence="7">
        <text>O-phospho-L-tyrosyl-[protein] + H2O = L-tyrosyl-[protein] + phosphate</text>
        <dbReference type="Rhea" id="RHEA:10684"/>
        <dbReference type="Rhea" id="RHEA-COMP:10136"/>
        <dbReference type="Rhea" id="RHEA-COMP:20101"/>
        <dbReference type="ChEBI" id="CHEBI:15377"/>
        <dbReference type="ChEBI" id="CHEBI:43474"/>
        <dbReference type="ChEBI" id="CHEBI:46858"/>
        <dbReference type="ChEBI" id="CHEBI:61978"/>
        <dbReference type="EC" id="3.1.3.48"/>
    </reaction>
</comment>
<dbReference type="EMBL" id="RHFK02000001">
    <property type="protein sequence ID" value="TWW81914.1"/>
    <property type="molecule type" value="Genomic_DNA"/>
</dbReference>
<proteinExistence type="inferred from homology"/>
<evidence type="ECO:0000256" key="4">
    <source>
        <dbReference type="ARBA" id="ARBA00047761"/>
    </source>
</evidence>
<evidence type="ECO:0000256" key="7">
    <source>
        <dbReference type="RuleBase" id="RU366038"/>
    </source>
</evidence>
<reference evidence="11 12" key="1">
    <citation type="submission" date="2019-04" db="EMBL/GenBank/DDBJ databases">
        <title>Chromosome genome assembly for Takifugu flavidus.</title>
        <authorList>
            <person name="Xiao S."/>
        </authorList>
    </citation>
    <scope>NUCLEOTIDE SEQUENCE [LARGE SCALE GENOMIC DNA]</scope>
    <source>
        <strain evidence="11">HTHZ2018</strain>
        <tissue evidence="11">Muscle</tissue>
    </source>
</reference>
<comment type="catalytic activity">
    <reaction evidence="4 7">
        <text>O-phospho-L-seryl-[protein] + H2O = L-seryl-[protein] + phosphate</text>
        <dbReference type="Rhea" id="RHEA:20629"/>
        <dbReference type="Rhea" id="RHEA-COMP:9863"/>
        <dbReference type="Rhea" id="RHEA-COMP:11604"/>
        <dbReference type="ChEBI" id="CHEBI:15377"/>
        <dbReference type="ChEBI" id="CHEBI:29999"/>
        <dbReference type="ChEBI" id="CHEBI:43474"/>
        <dbReference type="ChEBI" id="CHEBI:83421"/>
        <dbReference type="EC" id="3.1.3.16"/>
    </reaction>
</comment>
<accession>A0A5C6PQI6</accession>
<dbReference type="InterPro" id="IPR000340">
    <property type="entry name" value="Dual-sp_phosphatase_cat-dom"/>
</dbReference>
<keyword evidence="3 7" id="KW-0904">Protein phosphatase</keyword>
<comment type="function">
    <text evidence="7">Dual specificity phosphatase able to dephosphorylate phosphotyrosine, phosphoserine and phosphothreonine residues, with a preference for phosphotyrosine as a substrate.</text>
</comment>
<dbReference type="PROSITE" id="PS50056">
    <property type="entry name" value="TYR_PHOSPHATASE_2"/>
    <property type="match status" value="1"/>
</dbReference>
<keyword evidence="2 7" id="KW-0378">Hydrolase</keyword>
<evidence type="ECO:0000256" key="1">
    <source>
        <dbReference type="ARBA" id="ARBA00008601"/>
    </source>
</evidence>
<evidence type="ECO:0000313" key="11">
    <source>
        <dbReference type="EMBL" id="TWW81914.1"/>
    </source>
</evidence>
<dbReference type="PANTHER" id="PTHR45682:SF2">
    <property type="entry name" value="DUAL SPECIFICITY PROTEIN PHOSPHATASE"/>
    <property type="match status" value="1"/>
</dbReference>
<evidence type="ECO:0000313" key="12">
    <source>
        <dbReference type="Proteomes" id="UP000324091"/>
    </source>
</evidence>
<dbReference type="PROSITE" id="PS50054">
    <property type="entry name" value="TYR_PHOSPHATASE_DUAL"/>
    <property type="match status" value="1"/>
</dbReference>
<dbReference type="Gene3D" id="3.90.190.10">
    <property type="entry name" value="Protein tyrosine phosphatase superfamily"/>
    <property type="match status" value="1"/>
</dbReference>
<dbReference type="GO" id="GO:0004722">
    <property type="term" value="F:protein serine/threonine phosphatase activity"/>
    <property type="evidence" value="ECO:0007669"/>
    <property type="project" value="UniProtKB-EC"/>
</dbReference>
<feature type="domain" description="Tyrosine-protein phosphatase" evidence="9">
    <location>
        <begin position="39"/>
        <end position="187"/>
    </location>
</feature>
<dbReference type="EC" id="3.1.3.48" evidence="7"/>
<feature type="compositionally biased region" description="Basic and acidic residues" evidence="8">
    <location>
        <begin position="9"/>
        <end position="18"/>
    </location>
</feature>
<evidence type="ECO:0000259" key="10">
    <source>
        <dbReference type="PROSITE" id="PS50056"/>
    </source>
</evidence>
<organism evidence="11 12">
    <name type="scientific">Takifugu flavidus</name>
    <name type="common">sansaifugu</name>
    <dbReference type="NCBI Taxonomy" id="433684"/>
    <lineage>
        <taxon>Eukaryota</taxon>
        <taxon>Metazoa</taxon>
        <taxon>Chordata</taxon>
        <taxon>Craniata</taxon>
        <taxon>Vertebrata</taxon>
        <taxon>Euteleostomi</taxon>
        <taxon>Actinopterygii</taxon>
        <taxon>Neopterygii</taxon>
        <taxon>Teleostei</taxon>
        <taxon>Neoteleostei</taxon>
        <taxon>Acanthomorphata</taxon>
        <taxon>Eupercaria</taxon>
        <taxon>Tetraodontiformes</taxon>
        <taxon>Tetradontoidea</taxon>
        <taxon>Tetraodontidae</taxon>
        <taxon>Takifugu</taxon>
    </lineage>
</organism>
<dbReference type="PRINTS" id="PR01909">
    <property type="entry name" value="ADSPHPHTASEA"/>
</dbReference>
<evidence type="ECO:0000259" key="9">
    <source>
        <dbReference type="PROSITE" id="PS50054"/>
    </source>
</evidence>
<keyword evidence="12" id="KW-1185">Reference proteome</keyword>
<dbReference type="EC" id="3.1.3.16" evidence="7"/>
<dbReference type="InterPro" id="IPR020405">
    <property type="entry name" value="Atypical_DUSP_subfamA"/>
</dbReference>
<dbReference type="InterPro" id="IPR016130">
    <property type="entry name" value="Tyr_Pase_AS"/>
</dbReference>
<dbReference type="PRINTS" id="PR01908">
    <property type="entry name" value="ADSPHPHTASE"/>
</dbReference>
<comment type="catalytic activity">
    <reaction evidence="5 7">
        <text>O-phospho-L-threonyl-[protein] + H2O = L-threonyl-[protein] + phosphate</text>
        <dbReference type="Rhea" id="RHEA:47004"/>
        <dbReference type="Rhea" id="RHEA-COMP:11060"/>
        <dbReference type="Rhea" id="RHEA-COMP:11605"/>
        <dbReference type="ChEBI" id="CHEBI:15377"/>
        <dbReference type="ChEBI" id="CHEBI:30013"/>
        <dbReference type="ChEBI" id="CHEBI:43474"/>
        <dbReference type="ChEBI" id="CHEBI:61977"/>
        <dbReference type="EC" id="3.1.3.16"/>
    </reaction>
</comment>
<dbReference type="GO" id="GO:0008138">
    <property type="term" value="F:protein tyrosine/serine/threonine phosphatase activity"/>
    <property type="evidence" value="ECO:0007669"/>
    <property type="project" value="UniProtKB-UniRule"/>
</dbReference>
<comment type="similarity">
    <text evidence="1 7">Belongs to the protein-tyrosine phosphatase family. Non-receptor class dual specificity subfamily.</text>
</comment>
<evidence type="ECO:0000256" key="8">
    <source>
        <dbReference type="SAM" id="MobiDB-lite"/>
    </source>
</evidence>